<evidence type="ECO:0000313" key="3">
    <source>
        <dbReference type="Proteomes" id="UP000315295"/>
    </source>
</evidence>
<evidence type="ECO:0000313" key="2">
    <source>
        <dbReference type="EMBL" id="TQE03791.1"/>
    </source>
</evidence>
<feature type="region of interest" description="Disordered" evidence="1">
    <location>
        <begin position="63"/>
        <end position="119"/>
    </location>
</feature>
<evidence type="ECO:0000256" key="1">
    <source>
        <dbReference type="SAM" id="MobiDB-lite"/>
    </source>
</evidence>
<dbReference type="AlphaFoldDB" id="A0A540MYC2"/>
<proteinExistence type="predicted"/>
<name>A0A540MYC2_MALBA</name>
<feature type="compositionally biased region" description="Basic and acidic residues" evidence="1">
    <location>
        <begin position="101"/>
        <end position="111"/>
    </location>
</feature>
<keyword evidence="3" id="KW-1185">Reference proteome</keyword>
<comment type="caution">
    <text evidence="2">The sequence shown here is derived from an EMBL/GenBank/DDBJ whole genome shotgun (WGS) entry which is preliminary data.</text>
</comment>
<reference evidence="2 3" key="1">
    <citation type="journal article" date="2019" name="G3 (Bethesda)">
        <title>Sequencing of a Wild Apple (Malus baccata) Genome Unravels the Differences Between Cultivated and Wild Apple Species Regarding Disease Resistance and Cold Tolerance.</title>
        <authorList>
            <person name="Chen X."/>
        </authorList>
    </citation>
    <scope>NUCLEOTIDE SEQUENCE [LARGE SCALE GENOMIC DNA]</scope>
    <source>
        <strain evidence="3">cv. Shandingzi</strain>
        <tissue evidence="2">Leaves</tissue>
    </source>
</reference>
<dbReference type="Proteomes" id="UP000315295">
    <property type="component" value="Unassembled WGS sequence"/>
</dbReference>
<feature type="compositionally biased region" description="Polar residues" evidence="1">
    <location>
        <begin position="65"/>
        <end position="80"/>
    </location>
</feature>
<dbReference type="EMBL" id="VIEB01000150">
    <property type="protein sequence ID" value="TQE03791.1"/>
    <property type="molecule type" value="Genomic_DNA"/>
</dbReference>
<organism evidence="2 3">
    <name type="scientific">Malus baccata</name>
    <name type="common">Siberian crab apple</name>
    <name type="synonym">Pyrus baccata</name>
    <dbReference type="NCBI Taxonomy" id="106549"/>
    <lineage>
        <taxon>Eukaryota</taxon>
        <taxon>Viridiplantae</taxon>
        <taxon>Streptophyta</taxon>
        <taxon>Embryophyta</taxon>
        <taxon>Tracheophyta</taxon>
        <taxon>Spermatophyta</taxon>
        <taxon>Magnoliopsida</taxon>
        <taxon>eudicotyledons</taxon>
        <taxon>Gunneridae</taxon>
        <taxon>Pentapetalae</taxon>
        <taxon>rosids</taxon>
        <taxon>fabids</taxon>
        <taxon>Rosales</taxon>
        <taxon>Rosaceae</taxon>
        <taxon>Amygdaloideae</taxon>
        <taxon>Maleae</taxon>
        <taxon>Malus</taxon>
    </lineage>
</organism>
<protein>
    <submittedName>
        <fullName evidence="2">Uncharacterized protein</fullName>
    </submittedName>
</protein>
<sequence>MSNLIRSCKAVTIAPCSIPPPPTSAANALAKMDHRQLIRLVPRSASLVAPPVSARCGHHRLCMPDTTSASTNDASGSQQEIYMGTLSPVEDDEGHPGDQQTYHDRIRRRESGYTNSIAA</sequence>
<accession>A0A540MYC2</accession>
<gene>
    <name evidence="2" type="ORF">C1H46_010598</name>
</gene>